<name>A0A0A9GMS0_ARUDO</name>
<reference evidence="1" key="2">
    <citation type="journal article" date="2015" name="Data Brief">
        <title>Shoot transcriptome of the giant reed, Arundo donax.</title>
        <authorList>
            <person name="Barrero R.A."/>
            <person name="Guerrero F.D."/>
            <person name="Moolhuijzen P."/>
            <person name="Goolsby J.A."/>
            <person name="Tidwell J."/>
            <person name="Bellgard S.E."/>
            <person name="Bellgard M.I."/>
        </authorList>
    </citation>
    <scope>NUCLEOTIDE SEQUENCE</scope>
    <source>
        <tissue evidence="1">Shoot tissue taken approximately 20 cm above the soil surface</tissue>
    </source>
</reference>
<dbReference type="EMBL" id="GBRH01174045">
    <property type="protein sequence ID" value="JAE23851.1"/>
    <property type="molecule type" value="Transcribed_RNA"/>
</dbReference>
<proteinExistence type="predicted"/>
<protein>
    <submittedName>
        <fullName evidence="1">Uncharacterized protein</fullName>
    </submittedName>
</protein>
<evidence type="ECO:0000313" key="1">
    <source>
        <dbReference type="EMBL" id="JAE23851.1"/>
    </source>
</evidence>
<dbReference type="AlphaFoldDB" id="A0A0A9GMS0"/>
<sequence length="46" mass="4759">MNAMGLSFCINTAPNPVSHASISTTNVVEKSGKANTGVETMACFRA</sequence>
<reference evidence="1" key="1">
    <citation type="submission" date="2014-09" db="EMBL/GenBank/DDBJ databases">
        <authorList>
            <person name="Magalhaes I.L.F."/>
            <person name="Oliveira U."/>
            <person name="Santos F.R."/>
            <person name="Vidigal T.H.D.A."/>
            <person name="Brescovit A.D."/>
            <person name="Santos A.J."/>
        </authorList>
    </citation>
    <scope>NUCLEOTIDE SEQUENCE</scope>
    <source>
        <tissue evidence="1">Shoot tissue taken approximately 20 cm above the soil surface</tissue>
    </source>
</reference>
<accession>A0A0A9GMS0</accession>
<organism evidence="1">
    <name type="scientific">Arundo donax</name>
    <name type="common">Giant reed</name>
    <name type="synonym">Donax arundinaceus</name>
    <dbReference type="NCBI Taxonomy" id="35708"/>
    <lineage>
        <taxon>Eukaryota</taxon>
        <taxon>Viridiplantae</taxon>
        <taxon>Streptophyta</taxon>
        <taxon>Embryophyta</taxon>
        <taxon>Tracheophyta</taxon>
        <taxon>Spermatophyta</taxon>
        <taxon>Magnoliopsida</taxon>
        <taxon>Liliopsida</taxon>
        <taxon>Poales</taxon>
        <taxon>Poaceae</taxon>
        <taxon>PACMAD clade</taxon>
        <taxon>Arundinoideae</taxon>
        <taxon>Arundineae</taxon>
        <taxon>Arundo</taxon>
    </lineage>
</organism>